<keyword evidence="1" id="KW-0732">Signal</keyword>
<evidence type="ECO:0000256" key="1">
    <source>
        <dbReference type="SAM" id="SignalP"/>
    </source>
</evidence>
<gene>
    <name evidence="2" type="ORF">SAMN04488052_11315</name>
</gene>
<accession>A0A1H8VK31</accession>
<proteinExistence type="predicted"/>
<sequence>MRVVRWSAIGAAVVLSFSHSLAQAQSEDSGDRARDVGVVTGERSVLSSRGSLVVEPSLQYTHAGSTQVDIQGFTVIPAIAIGLINVSQVQRDTFTTALTLRYGLTQRLEVEARIPYIYREETIREREILADSSYPGVERSTGYGLGDIEAGIRYQINTGAEGPLFVGGLRIKSDTGRGPFDVDTQELLTDEGDSIGEAFLEQPTGSGFWSVQPSLSMIYPTQPAVLYGHVSYLWSIERDVGGEYGLVDPGDAISFGLGMGLAVNDRTSFSLGYDHSVVGRTRLKDRSQSEIQPNFRRVQVGTASLGISQRLGARTTANIGLGFGVTEAAPDVQISLRLPFRF</sequence>
<protein>
    <recommendedName>
        <fullName evidence="4">MetA-pathway of phenol degradation</fullName>
    </recommendedName>
</protein>
<dbReference type="Proteomes" id="UP000199657">
    <property type="component" value="Unassembled WGS sequence"/>
</dbReference>
<reference evidence="2 3" key="1">
    <citation type="submission" date="2016-10" db="EMBL/GenBank/DDBJ databases">
        <authorList>
            <person name="de Groot N.N."/>
        </authorList>
    </citation>
    <scope>NUCLEOTIDE SEQUENCE [LARGE SCALE GENOMIC DNA]</scope>
    <source>
        <strain evidence="2 3">CGMCC 1.6291</strain>
    </source>
</reference>
<dbReference type="OrthoDB" id="5297564at2"/>
<evidence type="ECO:0008006" key="4">
    <source>
        <dbReference type="Google" id="ProtNLM"/>
    </source>
</evidence>
<feature type="chain" id="PRO_5011749342" description="MetA-pathway of phenol degradation" evidence="1">
    <location>
        <begin position="23"/>
        <end position="342"/>
    </location>
</feature>
<feature type="signal peptide" evidence="1">
    <location>
        <begin position="1"/>
        <end position="22"/>
    </location>
</feature>
<evidence type="ECO:0000313" key="3">
    <source>
        <dbReference type="Proteomes" id="UP000199657"/>
    </source>
</evidence>
<evidence type="ECO:0000313" key="2">
    <source>
        <dbReference type="EMBL" id="SEP15660.1"/>
    </source>
</evidence>
<organism evidence="2 3">
    <name type="scientific">Aquisalimonas asiatica</name>
    <dbReference type="NCBI Taxonomy" id="406100"/>
    <lineage>
        <taxon>Bacteria</taxon>
        <taxon>Pseudomonadati</taxon>
        <taxon>Pseudomonadota</taxon>
        <taxon>Gammaproteobacteria</taxon>
        <taxon>Chromatiales</taxon>
        <taxon>Ectothiorhodospiraceae</taxon>
        <taxon>Aquisalimonas</taxon>
    </lineage>
</organism>
<dbReference type="AlphaFoldDB" id="A0A1H8VK31"/>
<dbReference type="EMBL" id="FOEG01000013">
    <property type="protein sequence ID" value="SEP15660.1"/>
    <property type="molecule type" value="Genomic_DNA"/>
</dbReference>
<keyword evidence="3" id="KW-1185">Reference proteome</keyword>
<dbReference type="RefSeq" id="WP_139209260.1">
    <property type="nucleotide sequence ID" value="NZ_FOEG01000013.1"/>
</dbReference>
<dbReference type="STRING" id="406100.SAMN04488052_11315"/>
<name>A0A1H8VK31_9GAMM</name>